<dbReference type="PANTHER" id="PTHR12210">
    <property type="entry name" value="DULLARD PROTEIN PHOSPHATASE"/>
    <property type="match status" value="1"/>
</dbReference>
<evidence type="ECO:0000256" key="3">
    <source>
        <dbReference type="ARBA" id="ARBA00022448"/>
    </source>
</evidence>
<evidence type="ECO:0000256" key="10">
    <source>
        <dbReference type="ARBA" id="ARBA00023128"/>
    </source>
</evidence>
<evidence type="ECO:0000256" key="6">
    <source>
        <dbReference type="ARBA" id="ARBA00022927"/>
    </source>
</evidence>
<dbReference type="Gene3D" id="3.40.50.1000">
    <property type="entry name" value="HAD superfamily/HAD-like"/>
    <property type="match status" value="1"/>
</dbReference>
<keyword evidence="10 12" id="KW-0496">Mitochondrion</keyword>
<accession>M8B6U1</accession>
<keyword evidence="4" id="KW-0812">Transmembrane</keyword>
<evidence type="ECO:0000313" key="14">
    <source>
        <dbReference type="EnsemblPlants" id="EMT09691"/>
    </source>
</evidence>
<dbReference type="InterPro" id="IPR023214">
    <property type="entry name" value="HAD_sf"/>
</dbReference>
<keyword evidence="5" id="KW-0999">Mitochondrion inner membrane</keyword>
<proteinExistence type="inferred from homology"/>
<name>M8B6U1_AEGTA</name>
<dbReference type="PROSITE" id="PS50969">
    <property type="entry name" value="FCP1"/>
    <property type="match status" value="1"/>
</dbReference>
<dbReference type="FunFam" id="3.40.50.1000:FF:000019">
    <property type="entry name" value="Mitochondrial import inner membrane translocase subunit TIM50"/>
    <property type="match status" value="1"/>
</dbReference>
<dbReference type="InterPro" id="IPR004274">
    <property type="entry name" value="FCP1_dom"/>
</dbReference>
<comment type="similarity">
    <text evidence="2 12">Belongs to the TIM50 family.</text>
</comment>
<keyword evidence="7 12" id="KW-0809">Transit peptide</keyword>
<keyword evidence="11" id="KW-0472">Membrane</keyword>
<evidence type="ECO:0000256" key="5">
    <source>
        <dbReference type="ARBA" id="ARBA00022792"/>
    </source>
</evidence>
<dbReference type="AlphaFoldDB" id="M8B6U1"/>
<evidence type="ECO:0000256" key="4">
    <source>
        <dbReference type="ARBA" id="ARBA00022692"/>
    </source>
</evidence>
<evidence type="ECO:0000256" key="8">
    <source>
        <dbReference type="ARBA" id="ARBA00022989"/>
    </source>
</evidence>
<comment type="function">
    <text evidence="12">Essential component of the TIM23 complex, a complex that mediates the translocation of transit peptide-containing proteins across the mitochondrial inner membrane.</text>
</comment>
<evidence type="ECO:0000256" key="7">
    <source>
        <dbReference type="ARBA" id="ARBA00022946"/>
    </source>
</evidence>
<evidence type="ECO:0000256" key="12">
    <source>
        <dbReference type="RuleBase" id="RU365079"/>
    </source>
</evidence>
<keyword evidence="8" id="KW-1133">Transmembrane helix</keyword>
<dbReference type="CDD" id="cd07521">
    <property type="entry name" value="HAD_FCP1-like"/>
    <property type="match status" value="1"/>
</dbReference>
<evidence type="ECO:0000256" key="1">
    <source>
        <dbReference type="ARBA" id="ARBA00004434"/>
    </source>
</evidence>
<dbReference type="GO" id="GO:0005744">
    <property type="term" value="C:TIM23 mitochondrial import inner membrane translocase complex"/>
    <property type="evidence" value="ECO:0007669"/>
    <property type="project" value="UniProtKB-UniRule"/>
</dbReference>
<evidence type="ECO:0000256" key="11">
    <source>
        <dbReference type="ARBA" id="ARBA00023136"/>
    </source>
</evidence>
<dbReference type="SUPFAM" id="SSF56784">
    <property type="entry name" value="HAD-like"/>
    <property type="match status" value="1"/>
</dbReference>
<keyword evidence="6 12" id="KW-0653">Protein transport</keyword>
<reference evidence="14" key="1">
    <citation type="submission" date="2015-06" db="UniProtKB">
        <authorList>
            <consortium name="EnsemblPlants"/>
        </authorList>
    </citation>
    <scope>IDENTIFICATION</scope>
</reference>
<comment type="subunit">
    <text evidence="12">Component of the TIM23 complex.</text>
</comment>
<dbReference type="InterPro" id="IPR050365">
    <property type="entry name" value="TIM50"/>
</dbReference>
<dbReference type="Pfam" id="PF03031">
    <property type="entry name" value="NIF"/>
    <property type="match status" value="1"/>
</dbReference>
<dbReference type="SMART" id="SM00577">
    <property type="entry name" value="CPDc"/>
    <property type="match status" value="1"/>
</dbReference>
<dbReference type="GO" id="GO:0015031">
    <property type="term" value="P:protein transport"/>
    <property type="evidence" value="ECO:0007669"/>
    <property type="project" value="UniProtKB-KW"/>
</dbReference>
<dbReference type="EnsemblPlants" id="EMT09691">
    <property type="protein sequence ID" value="EMT09691"/>
    <property type="gene ID" value="F775_11886"/>
</dbReference>
<protein>
    <recommendedName>
        <fullName evidence="12">Mitochondrial import inner membrane translocase subunit TIM50</fullName>
    </recommendedName>
</protein>
<dbReference type="InterPro" id="IPR036412">
    <property type="entry name" value="HAD-like_sf"/>
</dbReference>
<keyword evidence="9 12" id="KW-0811">Translocation</keyword>
<organism evidence="14">
    <name type="scientific">Aegilops tauschii</name>
    <name type="common">Tausch's goatgrass</name>
    <name type="synonym">Aegilops squarrosa</name>
    <dbReference type="NCBI Taxonomy" id="37682"/>
    <lineage>
        <taxon>Eukaryota</taxon>
        <taxon>Viridiplantae</taxon>
        <taxon>Streptophyta</taxon>
        <taxon>Embryophyta</taxon>
        <taxon>Tracheophyta</taxon>
        <taxon>Spermatophyta</taxon>
        <taxon>Magnoliopsida</taxon>
        <taxon>Liliopsida</taxon>
        <taxon>Poales</taxon>
        <taxon>Poaceae</taxon>
        <taxon>BOP clade</taxon>
        <taxon>Pooideae</taxon>
        <taxon>Triticodae</taxon>
        <taxon>Triticeae</taxon>
        <taxon>Triticinae</taxon>
        <taxon>Aegilops</taxon>
    </lineage>
</organism>
<evidence type="ECO:0000256" key="2">
    <source>
        <dbReference type="ARBA" id="ARBA00006344"/>
    </source>
</evidence>
<keyword evidence="3 12" id="KW-0813">Transport</keyword>
<evidence type="ECO:0000256" key="9">
    <source>
        <dbReference type="ARBA" id="ARBA00023010"/>
    </source>
</evidence>
<comment type="subcellular location">
    <subcellularLocation>
        <location evidence="1 12">Mitochondrion inner membrane</location>
        <topology evidence="1 12">Single-pass membrane protein</topology>
    </subcellularLocation>
</comment>
<feature type="domain" description="FCP1 homology" evidence="13">
    <location>
        <begin position="85"/>
        <end position="227"/>
    </location>
</feature>
<sequence>MALPFRGLAYSLAEVEQKTLEFRKEMTTPIPIAEDASEFEKFRARAYETAMKVPVKSIELYLDLRGGIEDHVLGMEKLLPDLDPQERRVFTLVLDLNETLVYSDWEPEIGLKTFKRPGVDAFLQRMSTLYEVVVYSDQLQKDVEDVVKRIDQTGRIHKLSRPATKYRKGIHFRDLSRLNRNPARVLYISAHALESCLQPENCLDIKPWKLETNDTELRDLSPFLESLDVVRPADLREVVASYQGKDVVKEFYERCKQVQRAIEEQKQQQQKKRESKWWRIFP</sequence>
<evidence type="ECO:0000259" key="13">
    <source>
        <dbReference type="PROSITE" id="PS50969"/>
    </source>
</evidence>